<feature type="compositionally biased region" description="Low complexity" evidence="1">
    <location>
        <begin position="125"/>
        <end position="163"/>
    </location>
</feature>
<name>A0A3S2Q0B5_ORYJA</name>
<keyword evidence="3" id="KW-1185">Reference proteome</keyword>
<evidence type="ECO:0000256" key="1">
    <source>
        <dbReference type="SAM" id="MobiDB-lite"/>
    </source>
</evidence>
<reference evidence="2 3" key="2">
    <citation type="submission" date="2019-01" db="EMBL/GenBank/DDBJ databases">
        <title>A chromosome length genome reference of the Java medaka (oryzias javanicus).</title>
        <authorList>
            <person name="Herpin A."/>
            <person name="Takehana Y."/>
            <person name="Naruse K."/>
            <person name="Ansai S."/>
            <person name="Kawaguchi M."/>
        </authorList>
    </citation>
    <scope>NUCLEOTIDE SEQUENCE [LARGE SCALE GENOMIC DNA]</scope>
    <source>
        <strain evidence="2">RS831</strain>
        <tissue evidence="2">Whole body</tissue>
    </source>
</reference>
<organism evidence="2 3">
    <name type="scientific">Oryzias javanicus</name>
    <name type="common">Javanese ricefish</name>
    <name type="synonym">Aplocheilus javanicus</name>
    <dbReference type="NCBI Taxonomy" id="123683"/>
    <lineage>
        <taxon>Eukaryota</taxon>
        <taxon>Metazoa</taxon>
        <taxon>Chordata</taxon>
        <taxon>Craniata</taxon>
        <taxon>Vertebrata</taxon>
        <taxon>Euteleostomi</taxon>
        <taxon>Actinopterygii</taxon>
        <taxon>Neopterygii</taxon>
        <taxon>Teleostei</taxon>
        <taxon>Neoteleostei</taxon>
        <taxon>Acanthomorphata</taxon>
        <taxon>Ovalentaria</taxon>
        <taxon>Atherinomorphae</taxon>
        <taxon>Beloniformes</taxon>
        <taxon>Adrianichthyidae</taxon>
        <taxon>Oryziinae</taxon>
        <taxon>Oryzias</taxon>
    </lineage>
</organism>
<proteinExistence type="predicted"/>
<feature type="compositionally biased region" description="Pro residues" evidence="1">
    <location>
        <begin position="64"/>
        <end position="75"/>
    </location>
</feature>
<feature type="region of interest" description="Disordered" evidence="1">
    <location>
        <begin position="1"/>
        <end position="76"/>
    </location>
</feature>
<evidence type="ECO:0000313" key="2">
    <source>
        <dbReference type="EMBL" id="RVE66216.1"/>
    </source>
</evidence>
<feature type="compositionally biased region" description="Polar residues" evidence="1">
    <location>
        <begin position="1"/>
        <end position="18"/>
    </location>
</feature>
<accession>A0A3S2Q0B5</accession>
<gene>
    <name evidence="2" type="ORF">OJAV_G00124830</name>
</gene>
<feature type="compositionally biased region" description="Basic residues" evidence="1">
    <location>
        <begin position="115"/>
        <end position="124"/>
    </location>
</feature>
<feature type="region of interest" description="Disordered" evidence="1">
    <location>
        <begin position="114"/>
        <end position="227"/>
    </location>
</feature>
<protein>
    <submittedName>
        <fullName evidence="2">Uncharacterized protein</fullName>
    </submittedName>
</protein>
<dbReference type="Proteomes" id="UP000283210">
    <property type="component" value="Chromosome 12"/>
</dbReference>
<dbReference type="AlphaFoldDB" id="A0A3S2Q0B5"/>
<evidence type="ECO:0000313" key="3">
    <source>
        <dbReference type="Proteomes" id="UP000283210"/>
    </source>
</evidence>
<dbReference type="EMBL" id="CM012448">
    <property type="protein sequence ID" value="RVE66216.1"/>
    <property type="molecule type" value="Genomic_DNA"/>
</dbReference>
<sequence>MLDGSSTRVTSGTDTGPVNGTRRPEGREEVLVMLSRPATPTEPASPPVSLMDLTETRTGDCSPPRSPRSPPPAVPPCSCSSLLTRLLAVHRLEVRRLLRGALATISHRLEVLERRSRRRRRRTPNRGARVSGSPVSSSSLFTSDTPASFTRSDFSSLTSLSSADSEETPSCAESNQPEPRRRRRSTKENLNGAKRRKVLHQRTENTAHWGGRRRRRRRRRRGGVSAK</sequence>
<feature type="compositionally biased region" description="Basic residues" evidence="1">
    <location>
        <begin position="210"/>
        <end position="227"/>
    </location>
</feature>
<reference evidence="2 3" key="1">
    <citation type="submission" date="2018-11" db="EMBL/GenBank/DDBJ databases">
        <authorList>
            <person name="Lopez-Roques C."/>
            <person name="Donnadieu C."/>
            <person name="Bouchez O."/>
            <person name="Klopp C."/>
            <person name="Cabau C."/>
            <person name="Zahm M."/>
        </authorList>
    </citation>
    <scope>NUCLEOTIDE SEQUENCE [LARGE SCALE GENOMIC DNA]</scope>
    <source>
        <strain evidence="2">RS831</strain>
        <tissue evidence="2">Whole body</tissue>
    </source>
</reference>